<dbReference type="KEGG" id="ahal:FTX54_004015"/>
<accession>A0A5C7FJB2</accession>
<organism evidence="2 3">
    <name type="scientific">Alkalicoccus halolimnae</name>
    <dbReference type="NCBI Taxonomy" id="1667239"/>
    <lineage>
        <taxon>Bacteria</taxon>
        <taxon>Bacillati</taxon>
        <taxon>Bacillota</taxon>
        <taxon>Bacilli</taxon>
        <taxon>Bacillales</taxon>
        <taxon>Bacillaceae</taxon>
        <taxon>Alkalicoccus</taxon>
    </lineage>
</organism>
<name>A0A5C7FJB2_9BACI</name>
<dbReference type="InterPro" id="IPR025426">
    <property type="entry name" value="DUF4305"/>
</dbReference>
<keyword evidence="1" id="KW-1133">Transmembrane helix</keyword>
<feature type="transmembrane region" description="Helical" evidence="1">
    <location>
        <begin position="33"/>
        <end position="51"/>
    </location>
</feature>
<reference evidence="2 3" key="1">
    <citation type="submission" date="2024-01" db="EMBL/GenBank/DDBJ databases">
        <title>Complete Genome Sequence of Alkalicoccus halolimnae BZ-SZ-XJ29T, a Moderately Halophilic Bacterium Isolated from a Salt Lake.</title>
        <authorList>
            <person name="Zhao B."/>
        </authorList>
    </citation>
    <scope>NUCLEOTIDE SEQUENCE [LARGE SCALE GENOMIC DNA]</scope>
    <source>
        <strain evidence="2 3">BZ-SZ-XJ29</strain>
    </source>
</reference>
<keyword evidence="1" id="KW-0472">Membrane</keyword>
<dbReference type="Pfam" id="PF14146">
    <property type="entry name" value="DUF4305"/>
    <property type="match status" value="1"/>
</dbReference>
<protein>
    <submittedName>
        <fullName evidence="2">YdiK family protein</fullName>
    </submittedName>
</protein>
<dbReference type="Proteomes" id="UP000321816">
    <property type="component" value="Chromosome"/>
</dbReference>
<evidence type="ECO:0000313" key="3">
    <source>
        <dbReference type="Proteomes" id="UP000321816"/>
    </source>
</evidence>
<sequence>MSRSPRFNGYLFFFMGTLFFMLAIQSAGQTSGWDVLTILLVAFAAFDYMLAFKFFGAAGKQAQENNNSNENK</sequence>
<proteinExistence type="predicted"/>
<gene>
    <name evidence="2" type="ORF">FTX54_004015</name>
</gene>
<evidence type="ECO:0000313" key="2">
    <source>
        <dbReference type="EMBL" id="WWD80732.1"/>
    </source>
</evidence>
<evidence type="ECO:0000256" key="1">
    <source>
        <dbReference type="SAM" id="Phobius"/>
    </source>
</evidence>
<feature type="transmembrane region" description="Helical" evidence="1">
    <location>
        <begin position="7"/>
        <end position="27"/>
    </location>
</feature>
<dbReference type="EMBL" id="CP144914">
    <property type="protein sequence ID" value="WWD80732.1"/>
    <property type="molecule type" value="Genomic_DNA"/>
</dbReference>
<dbReference type="RefSeq" id="WP_147803344.1">
    <property type="nucleotide sequence ID" value="NZ_CP144914.1"/>
</dbReference>
<dbReference type="AlphaFoldDB" id="A0A5C7FJB2"/>
<keyword evidence="3" id="KW-1185">Reference proteome</keyword>
<keyword evidence="1" id="KW-0812">Transmembrane</keyword>